<reference evidence="1 2" key="1">
    <citation type="submission" date="2023-10" db="EMBL/GenBank/DDBJ databases">
        <title>Chromosome-scale genome assembly provides insights into flower coloration mechanisms of Canna indica.</title>
        <authorList>
            <person name="Li C."/>
        </authorList>
    </citation>
    <scope>NUCLEOTIDE SEQUENCE [LARGE SCALE GENOMIC DNA]</scope>
    <source>
        <tissue evidence="1">Flower</tissue>
    </source>
</reference>
<accession>A0AAQ3KEF7</accession>
<evidence type="ECO:0000313" key="1">
    <source>
        <dbReference type="EMBL" id="WOL05840.1"/>
    </source>
</evidence>
<protein>
    <submittedName>
        <fullName evidence="1">Uncharacterized protein</fullName>
    </submittedName>
</protein>
<name>A0AAQ3KEF7_9LILI</name>
<dbReference type="EMBL" id="CP136893">
    <property type="protein sequence ID" value="WOL05840.1"/>
    <property type="molecule type" value="Genomic_DNA"/>
</dbReference>
<organism evidence="1 2">
    <name type="scientific">Canna indica</name>
    <name type="common">Indian-shot</name>
    <dbReference type="NCBI Taxonomy" id="4628"/>
    <lineage>
        <taxon>Eukaryota</taxon>
        <taxon>Viridiplantae</taxon>
        <taxon>Streptophyta</taxon>
        <taxon>Embryophyta</taxon>
        <taxon>Tracheophyta</taxon>
        <taxon>Spermatophyta</taxon>
        <taxon>Magnoliopsida</taxon>
        <taxon>Liliopsida</taxon>
        <taxon>Zingiberales</taxon>
        <taxon>Cannaceae</taxon>
        <taxon>Canna</taxon>
    </lineage>
</organism>
<dbReference type="AlphaFoldDB" id="A0AAQ3KEF7"/>
<dbReference type="Proteomes" id="UP001327560">
    <property type="component" value="Chromosome 4"/>
</dbReference>
<keyword evidence="2" id="KW-1185">Reference proteome</keyword>
<gene>
    <name evidence="1" type="ORF">Cni_G14571</name>
</gene>
<sequence length="138" mass="14773">MANHHLQDSRSWICSHVSCFTSIAPARSEAFPSEKARECLKEMHGKRTGNGPRLHVGRMDETIFLARLEKVTGGSLVIGKGKSPLVDDSPAPLLLKLSQALGSRALGASGSQATERKRVKASCVGEGLPLCSLFYGRG</sequence>
<proteinExistence type="predicted"/>
<evidence type="ECO:0000313" key="2">
    <source>
        <dbReference type="Proteomes" id="UP001327560"/>
    </source>
</evidence>